<dbReference type="GO" id="GO:0033993">
    <property type="term" value="P:response to lipid"/>
    <property type="evidence" value="ECO:0007669"/>
    <property type="project" value="UniProtKB-ARBA"/>
</dbReference>
<dbReference type="GO" id="GO:0000978">
    <property type="term" value="F:RNA polymerase II cis-regulatory region sequence-specific DNA binding"/>
    <property type="evidence" value="ECO:0007669"/>
    <property type="project" value="TreeGrafter"/>
</dbReference>
<dbReference type="InterPro" id="IPR001005">
    <property type="entry name" value="SANT/Myb"/>
</dbReference>
<evidence type="ECO:0000313" key="8">
    <source>
        <dbReference type="EMBL" id="KAL1585384.1"/>
    </source>
</evidence>
<dbReference type="InterPro" id="IPR017930">
    <property type="entry name" value="Myb_dom"/>
</dbReference>
<feature type="region of interest" description="Disordered" evidence="5">
    <location>
        <begin position="184"/>
        <end position="248"/>
    </location>
</feature>
<dbReference type="PANTHER" id="PTHR45614">
    <property type="entry name" value="MYB PROTEIN-RELATED"/>
    <property type="match status" value="1"/>
</dbReference>
<feature type="domain" description="Myb-like" evidence="6">
    <location>
        <begin position="53"/>
        <end position="103"/>
    </location>
</feature>
<dbReference type="RefSeq" id="XP_069228490.1">
    <property type="nucleotide sequence ID" value="XM_069374313.1"/>
</dbReference>
<dbReference type="CDD" id="cd00167">
    <property type="entry name" value="SANT"/>
    <property type="match status" value="2"/>
</dbReference>
<evidence type="ECO:0000256" key="2">
    <source>
        <dbReference type="ARBA" id="ARBA00022737"/>
    </source>
</evidence>
<evidence type="ECO:0000313" key="9">
    <source>
        <dbReference type="Proteomes" id="UP000803884"/>
    </source>
</evidence>
<dbReference type="GO" id="GO:0005634">
    <property type="term" value="C:nucleus"/>
    <property type="evidence" value="ECO:0007669"/>
    <property type="project" value="UniProtKB-SubCell"/>
</dbReference>
<feature type="region of interest" description="Disordered" evidence="5">
    <location>
        <begin position="101"/>
        <end position="130"/>
    </location>
</feature>
<feature type="domain" description="HTH myb-type" evidence="7">
    <location>
        <begin position="57"/>
        <end position="107"/>
    </location>
</feature>
<evidence type="ECO:0000256" key="5">
    <source>
        <dbReference type="SAM" id="MobiDB-lite"/>
    </source>
</evidence>
<dbReference type="EMBL" id="JAAQHG020000019">
    <property type="protein sequence ID" value="KAL1585384.1"/>
    <property type="molecule type" value="Genomic_DNA"/>
</dbReference>
<dbReference type="GO" id="GO:1902584">
    <property type="term" value="P:positive regulation of response to water deprivation"/>
    <property type="evidence" value="ECO:0007669"/>
    <property type="project" value="UniProtKB-ARBA"/>
</dbReference>
<evidence type="ECO:0000256" key="1">
    <source>
        <dbReference type="ARBA" id="ARBA00004123"/>
    </source>
</evidence>
<dbReference type="GO" id="GO:0050891">
    <property type="term" value="P:multicellular organismal-level water homeostasis"/>
    <property type="evidence" value="ECO:0007669"/>
    <property type="project" value="UniProtKB-ARBA"/>
</dbReference>
<dbReference type="SUPFAM" id="SSF46689">
    <property type="entry name" value="Homeodomain-like"/>
    <property type="match status" value="1"/>
</dbReference>
<dbReference type="PROSITE" id="PS50090">
    <property type="entry name" value="MYB_LIKE"/>
    <property type="match status" value="2"/>
</dbReference>
<dbReference type="GO" id="GO:0000278">
    <property type="term" value="P:mitotic cell cycle"/>
    <property type="evidence" value="ECO:0007669"/>
    <property type="project" value="TreeGrafter"/>
</dbReference>
<dbReference type="InterPro" id="IPR050560">
    <property type="entry name" value="MYB_TF"/>
</dbReference>
<evidence type="ECO:0000256" key="3">
    <source>
        <dbReference type="ARBA" id="ARBA00023125"/>
    </source>
</evidence>
<accession>A0AB34KJZ4</accession>
<dbReference type="Gene3D" id="1.10.10.60">
    <property type="entry name" value="Homeodomain-like"/>
    <property type="match status" value="2"/>
</dbReference>
<dbReference type="SMART" id="SM00717">
    <property type="entry name" value="SANT"/>
    <property type="match status" value="2"/>
</dbReference>
<evidence type="ECO:0000259" key="6">
    <source>
        <dbReference type="PROSITE" id="PS50090"/>
    </source>
</evidence>
<dbReference type="GeneID" id="96007151"/>
<protein>
    <submittedName>
        <fullName evidence="8">Uncharacterized protein</fullName>
    </submittedName>
</protein>
<dbReference type="FunFam" id="1.10.10.60:FF:000355">
    <property type="entry name" value="Transcription factor MYB124"/>
    <property type="match status" value="1"/>
</dbReference>
<proteinExistence type="predicted"/>
<dbReference type="GO" id="GO:2000037">
    <property type="term" value="P:regulation of stomatal complex patterning"/>
    <property type="evidence" value="ECO:0007669"/>
    <property type="project" value="UniProtKB-ARBA"/>
</dbReference>
<dbReference type="GO" id="GO:1901002">
    <property type="term" value="P:positive regulation of response to salt stress"/>
    <property type="evidence" value="ECO:0007669"/>
    <property type="project" value="UniProtKB-ARBA"/>
</dbReference>
<dbReference type="InterPro" id="IPR009057">
    <property type="entry name" value="Homeodomain-like_sf"/>
</dbReference>
<name>A0AB34KJZ4_9PEZI</name>
<dbReference type="GO" id="GO:0032875">
    <property type="term" value="P:regulation of DNA endoreduplication"/>
    <property type="evidence" value="ECO:0007669"/>
    <property type="project" value="UniProtKB-ARBA"/>
</dbReference>
<evidence type="ECO:0000259" key="7">
    <source>
        <dbReference type="PROSITE" id="PS51294"/>
    </source>
</evidence>
<gene>
    <name evidence="8" type="ORF">WHR41_05708</name>
</gene>
<reference evidence="8 9" key="1">
    <citation type="journal article" date="2020" name="Microbiol. Resour. Announc.">
        <title>Draft Genome Sequence of a Cladosporium Species Isolated from the Mesophotic Ascidian Didemnum maculosum.</title>
        <authorList>
            <person name="Gioti A."/>
            <person name="Siaperas R."/>
            <person name="Nikolaivits E."/>
            <person name="Le Goff G."/>
            <person name="Ouazzani J."/>
            <person name="Kotoulas G."/>
            <person name="Topakas E."/>
        </authorList>
    </citation>
    <scope>NUCLEOTIDE SEQUENCE [LARGE SCALE GENOMIC DNA]</scope>
    <source>
        <strain evidence="8 9">TM138-S3</strain>
    </source>
</reference>
<dbReference type="GO" id="GO:0045944">
    <property type="term" value="P:positive regulation of transcription by RNA polymerase II"/>
    <property type="evidence" value="ECO:0007669"/>
    <property type="project" value="TreeGrafter"/>
</dbReference>
<keyword evidence="3" id="KW-0238">DNA-binding</keyword>
<feature type="domain" description="HTH myb-type" evidence="7">
    <location>
        <begin position="1"/>
        <end position="56"/>
    </location>
</feature>
<dbReference type="AlphaFoldDB" id="A0AB34KJZ4"/>
<dbReference type="Proteomes" id="UP000803884">
    <property type="component" value="Unassembled WGS sequence"/>
</dbReference>
<feature type="domain" description="Myb-like" evidence="6">
    <location>
        <begin position="1"/>
        <end position="52"/>
    </location>
</feature>
<dbReference type="Pfam" id="PF00249">
    <property type="entry name" value="Myb_DNA-binding"/>
    <property type="match status" value="2"/>
</dbReference>
<keyword evidence="2" id="KW-0677">Repeat</keyword>
<sequence length="408" mass="46178">MPQHKRGPWSATEDQYLLHLVNLHGAHNWVRISSTIGTRSPKQCRERFHQNLKPNLNHDPITPEEGVLIEQMVAEMGKRWAEIARRLRGRSDNAVKNWWNGGMNRRRRSNNNRRQEVAVRQPSQQQTVPTLGHPQMPAGFQAPQVPQMHQQYFQQPMYQQPQMQFPQHMSLPSNAHALRQGLVETPLPSPSTYSQMSADGAPSMVSDRSSISGRSPHHNGSPIELPPLSGNRGDRRQSAAPQLSLGTPNVFASDADFQVPTMQITRYEDQHKQPQMLQEPFLPAQPQMFHAQQRQFIQPMQQPISRQPSPMQHYQMQQQYQQAPAAFTPQRAHGSYSMQQSPSAQSVQLPRIPDLAVPTLDSHPQQRKSPMQLAIDPALMHGRGTPVPSIHTPEGSPKDKMSLSNITL</sequence>
<comment type="caution">
    <text evidence="8">The sequence shown here is derived from an EMBL/GenBank/DDBJ whole genome shotgun (WGS) entry which is preliminary data.</text>
</comment>
<comment type="subcellular location">
    <subcellularLocation>
        <location evidence="1">Nucleus</location>
    </subcellularLocation>
</comment>
<dbReference type="PANTHER" id="PTHR45614:SF25">
    <property type="entry name" value="MYB PROTEIN"/>
    <property type="match status" value="1"/>
</dbReference>
<dbReference type="GO" id="GO:0000981">
    <property type="term" value="F:DNA-binding transcription factor activity, RNA polymerase II-specific"/>
    <property type="evidence" value="ECO:0007669"/>
    <property type="project" value="TreeGrafter"/>
</dbReference>
<keyword evidence="4" id="KW-0539">Nucleus</keyword>
<organism evidence="8 9">
    <name type="scientific">Cladosporium halotolerans</name>
    <dbReference type="NCBI Taxonomy" id="1052096"/>
    <lineage>
        <taxon>Eukaryota</taxon>
        <taxon>Fungi</taxon>
        <taxon>Dikarya</taxon>
        <taxon>Ascomycota</taxon>
        <taxon>Pezizomycotina</taxon>
        <taxon>Dothideomycetes</taxon>
        <taxon>Dothideomycetidae</taxon>
        <taxon>Cladosporiales</taxon>
        <taxon>Cladosporiaceae</taxon>
        <taxon>Cladosporium</taxon>
    </lineage>
</organism>
<feature type="region of interest" description="Disordered" evidence="5">
    <location>
        <begin position="379"/>
        <end position="408"/>
    </location>
</feature>
<evidence type="ECO:0000256" key="4">
    <source>
        <dbReference type="ARBA" id="ARBA00023242"/>
    </source>
</evidence>
<dbReference type="GO" id="GO:1902806">
    <property type="term" value="P:regulation of cell cycle G1/S phase transition"/>
    <property type="evidence" value="ECO:0007669"/>
    <property type="project" value="UniProtKB-ARBA"/>
</dbReference>
<keyword evidence="9" id="KW-1185">Reference proteome</keyword>
<dbReference type="PROSITE" id="PS51294">
    <property type="entry name" value="HTH_MYB"/>
    <property type="match status" value="2"/>
</dbReference>